<dbReference type="AlphaFoldDB" id="A0A382N3D9"/>
<feature type="transmembrane region" description="Helical" evidence="1">
    <location>
        <begin position="125"/>
        <end position="153"/>
    </location>
</feature>
<protein>
    <recommendedName>
        <fullName evidence="3">Cytochrome c assembly protein domain-containing protein</fullName>
    </recommendedName>
</protein>
<sequence length="174" mass="19994">MTNFFLSEYFLFRFASIVSLLPVIFYSIKLPKSDIKFWLLLFVALLGLVTLTTYKLSNNYLVSFNISLLIITSLTTLLFIISSFYIKDCWRLTSLLMPYILLLTIIAAFTEDSGGFGTVSQKPELWLFLHIMVSLLSYAFLTLAAVSGLSVFFREKLIKVKKRNDFFKHLPSIV</sequence>
<proteinExistence type="predicted"/>
<organism evidence="2">
    <name type="scientific">marine metagenome</name>
    <dbReference type="NCBI Taxonomy" id="408172"/>
    <lineage>
        <taxon>unclassified sequences</taxon>
        <taxon>metagenomes</taxon>
        <taxon>ecological metagenomes</taxon>
    </lineage>
</organism>
<feature type="non-terminal residue" evidence="2">
    <location>
        <position position="1"/>
    </location>
</feature>
<reference evidence="2" key="1">
    <citation type="submission" date="2018-05" db="EMBL/GenBank/DDBJ databases">
        <authorList>
            <person name="Lanie J.A."/>
            <person name="Ng W.-L."/>
            <person name="Kazmierczak K.M."/>
            <person name="Andrzejewski T.M."/>
            <person name="Davidsen T.M."/>
            <person name="Wayne K.J."/>
            <person name="Tettelin H."/>
            <person name="Glass J.I."/>
            <person name="Rusch D."/>
            <person name="Podicherti R."/>
            <person name="Tsui H.-C.T."/>
            <person name="Winkler M.E."/>
        </authorList>
    </citation>
    <scope>NUCLEOTIDE SEQUENCE</scope>
</reference>
<feature type="transmembrane region" description="Helical" evidence="1">
    <location>
        <begin position="92"/>
        <end position="110"/>
    </location>
</feature>
<name>A0A382N3D9_9ZZZZ</name>
<feature type="non-terminal residue" evidence="2">
    <location>
        <position position="174"/>
    </location>
</feature>
<dbReference type="EMBL" id="UINC01097739">
    <property type="protein sequence ID" value="SVC55704.1"/>
    <property type="molecule type" value="Genomic_DNA"/>
</dbReference>
<keyword evidence="1" id="KW-0472">Membrane</keyword>
<gene>
    <name evidence="2" type="ORF">METZ01_LOCUS308558</name>
</gene>
<keyword evidence="1" id="KW-1133">Transmembrane helix</keyword>
<feature type="transmembrane region" description="Helical" evidence="1">
    <location>
        <begin position="6"/>
        <end position="25"/>
    </location>
</feature>
<evidence type="ECO:0008006" key="3">
    <source>
        <dbReference type="Google" id="ProtNLM"/>
    </source>
</evidence>
<feature type="transmembrane region" description="Helical" evidence="1">
    <location>
        <begin position="37"/>
        <end position="54"/>
    </location>
</feature>
<evidence type="ECO:0000256" key="1">
    <source>
        <dbReference type="SAM" id="Phobius"/>
    </source>
</evidence>
<feature type="transmembrane region" description="Helical" evidence="1">
    <location>
        <begin position="60"/>
        <end position="80"/>
    </location>
</feature>
<evidence type="ECO:0000313" key="2">
    <source>
        <dbReference type="EMBL" id="SVC55704.1"/>
    </source>
</evidence>
<keyword evidence="1" id="KW-0812">Transmembrane</keyword>
<accession>A0A382N3D9</accession>